<proteinExistence type="predicted"/>
<accession>A0ACC2XA33</accession>
<gene>
    <name evidence="1" type="ORF">QFC22_002720</name>
</gene>
<dbReference type="EMBL" id="JASBWU010000006">
    <property type="protein sequence ID" value="KAJ9120787.1"/>
    <property type="molecule type" value="Genomic_DNA"/>
</dbReference>
<protein>
    <submittedName>
        <fullName evidence="1">Uncharacterized protein</fullName>
    </submittedName>
</protein>
<keyword evidence="2" id="KW-1185">Reference proteome</keyword>
<comment type="caution">
    <text evidence="1">The sequence shown here is derived from an EMBL/GenBank/DDBJ whole genome shotgun (WGS) entry which is preliminary data.</text>
</comment>
<evidence type="ECO:0000313" key="1">
    <source>
        <dbReference type="EMBL" id="KAJ9120787.1"/>
    </source>
</evidence>
<sequence length="119" mass="11818">MSQVSMAPTQTSHLSEPGSYSSSFPLSNKDDVATIPESAKMPPPVAPATSLTPPQVEGPQGAPQTVTPGPPAPATSQPTITGFQGVQPMAVSPLSPHPASPAAASTPSSAMGSWGDTDG</sequence>
<organism evidence="1 2">
    <name type="scientific">Naganishia vaughanmartiniae</name>
    <dbReference type="NCBI Taxonomy" id="1424756"/>
    <lineage>
        <taxon>Eukaryota</taxon>
        <taxon>Fungi</taxon>
        <taxon>Dikarya</taxon>
        <taxon>Basidiomycota</taxon>
        <taxon>Agaricomycotina</taxon>
        <taxon>Tremellomycetes</taxon>
        <taxon>Filobasidiales</taxon>
        <taxon>Filobasidiaceae</taxon>
        <taxon>Naganishia</taxon>
    </lineage>
</organism>
<dbReference type="Proteomes" id="UP001243375">
    <property type="component" value="Unassembled WGS sequence"/>
</dbReference>
<name>A0ACC2XA33_9TREE</name>
<evidence type="ECO:0000313" key="2">
    <source>
        <dbReference type="Proteomes" id="UP001243375"/>
    </source>
</evidence>
<reference evidence="1" key="1">
    <citation type="submission" date="2023-04" db="EMBL/GenBank/DDBJ databases">
        <title>Draft Genome sequencing of Naganishia species isolated from polar environments using Oxford Nanopore Technology.</title>
        <authorList>
            <person name="Leo P."/>
            <person name="Venkateswaran K."/>
        </authorList>
    </citation>
    <scope>NUCLEOTIDE SEQUENCE</scope>
    <source>
        <strain evidence="1">MNA-CCFEE 5425</strain>
    </source>
</reference>